<comment type="caution">
    <text evidence="3">The sequence shown here is derived from an EMBL/GenBank/DDBJ whole genome shotgun (WGS) entry which is preliminary data.</text>
</comment>
<feature type="transmembrane region" description="Helical" evidence="2">
    <location>
        <begin position="285"/>
        <end position="307"/>
    </location>
</feature>
<dbReference type="EMBL" id="JAUHPV010000001">
    <property type="protein sequence ID" value="MDN4471599.1"/>
    <property type="molecule type" value="Genomic_DNA"/>
</dbReference>
<accession>A0ABT8FXG8</accession>
<keyword evidence="2" id="KW-0472">Membrane</keyword>
<feature type="compositionally biased region" description="Low complexity" evidence="1">
    <location>
        <begin position="385"/>
        <end position="398"/>
    </location>
</feature>
<feature type="transmembrane region" description="Helical" evidence="2">
    <location>
        <begin position="186"/>
        <end position="207"/>
    </location>
</feature>
<evidence type="ECO:0000256" key="1">
    <source>
        <dbReference type="SAM" id="MobiDB-lite"/>
    </source>
</evidence>
<keyword evidence="2" id="KW-0812">Transmembrane</keyword>
<evidence type="ECO:0000313" key="4">
    <source>
        <dbReference type="Proteomes" id="UP001172738"/>
    </source>
</evidence>
<reference evidence="3" key="1">
    <citation type="submission" date="2023-06" db="EMBL/GenBank/DDBJ databases">
        <title>SYSU T00b26.</title>
        <authorList>
            <person name="Gao L."/>
            <person name="Fang B.-Z."/>
            <person name="Li W.-J."/>
        </authorList>
    </citation>
    <scope>NUCLEOTIDE SEQUENCE</scope>
    <source>
        <strain evidence="3">SYSU T00b26</strain>
    </source>
</reference>
<dbReference type="Pfam" id="PF19877">
    <property type="entry name" value="DUF6350"/>
    <property type="match status" value="1"/>
</dbReference>
<feature type="transmembrane region" description="Helical" evidence="2">
    <location>
        <begin position="219"/>
        <end position="238"/>
    </location>
</feature>
<feature type="transmembrane region" description="Helical" evidence="2">
    <location>
        <begin position="358"/>
        <end position="379"/>
    </location>
</feature>
<proteinExistence type="predicted"/>
<keyword evidence="4" id="KW-1185">Reference proteome</keyword>
<feature type="transmembrane region" description="Helical" evidence="2">
    <location>
        <begin position="20"/>
        <end position="47"/>
    </location>
</feature>
<evidence type="ECO:0000256" key="2">
    <source>
        <dbReference type="SAM" id="Phobius"/>
    </source>
</evidence>
<feature type="transmembrane region" description="Helical" evidence="2">
    <location>
        <begin position="319"/>
        <end position="338"/>
    </location>
</feature>
<name>A0ABT8FXG8_9MICO</name>
<dbReference type="Proteomes" id="UP001172738">
    <property type="component" value="Unassembled WGS sequence"/>
</dbReference>
<feature type="region of interest" description="Disordered" evidence="1">
    <location>
        <begin position="385"/>
        <end position="404"/>
    </location>
</feature>
<sequence length="404" mass="39642">MTAPTATAPSARGLAGALPAWASGIVTGAIAAAASLIVVLAPALAALASAPQTGESADWGAGVSVATRLWLLGLGVPFDTSAGAFDLIPLGLTVVILAILVATAQRFLLSAWSASVLAIVTFAALVGVAASLASGGLDGSSLTTRAVLGATLVGVPGIVLGRVRAHGLTIDVIDRLPPEVRTGVRAGVASLALVLLVAAAAGLVSAVRGALPMADTLTALDADAVGAAVLAVAQLLYVPTLVVWMVSWVAGPGFSVGAGSVYSPTEVVTGELPDLPLLGALPHGAGGLLVWAPLLLVCVGAVVRVALRRRVRSWRAEATVTVVLAAVLATSVAMLMVLGSGAAGPGRLASVGPSAGEATAAVVGLVLAGDLAVAAVAGLRRRQRAASAAPRSEQPQPAGFSPPR</sequence>
<protein>
    <submittedName>
        <fullName evidence="3">DUF6350 family protein</fullName>
    </submittedName>
</protein>
<dbReference type="RefSeq" id="WP_301125381.1">
    <property type="nucleotide sequence ID" value="NZ_JAUHPV010000001.1"/>
</dbReference>
<feature type="transmembrane region" description="Helical" evidence="2">
    <location>
        <begin position="111"/>
        <end position="134"/>
    </location>
</feature>
<feature type="transmembrane region" description="Helical" evidence="2">
    <location>
        <begin position="84"/>
        <end position="104"/>
    </location>
</feature>
<evidence type="ECO:0000313" key="3">
    <source>
        <dbReference type="EMBL" id="MDN4471599.1"/>
    </source>
</evidence>
<keyword evidence="2" id="KW-1133">Transmembrane helix</keyword>
<gene>
    <name evidence="3" type="ORF">QQX04_01170</name>
</gene>
<organism evidence="3 4">
    <name type="scientific">Demequina zhanjiangensis</name>
    <dbReference type="NCBI Taxonomy" id="3051659"/>
    <lineage>
        <taxon>Bacteria</taxon>
        <taxon>Bacillati</taxon>
        <taxon>Actinomycetota</taxon>
        <taxon>Actinomycetes</taxon>
        <taxon>Micrococcales</taxon>
        <taxon>Demequinaceae</taxon>
        <taxon>Demequina</taxon>
    </lineage>
</organism>
<dbReference type="InterPro" id="IPR045931">
    <property type="entry name" value="DUF6350"/>
</dbReference>